<name>A0A067EAT2_CITSI</name>
<protein>
    <submittedName>
        <fullName evidence="2">Uncharacterized protein</fullName>
    </submittedName>
</protein>
<dbReference type="EMBL" id="KK785039">
    <property type="protein sequence ID" value="KDO52164.1"/>
    <property type="molecule type" value="Genomic_DNA"/>
</dbReference>
<evidence type="ECO:0000313" key="2">
    <source>
        <dbReference type="EMBL" id="KDO52163.1"/>
    </source>
</evidence>
<feature type="non-terminal residue" evidence="2">
    <location>
        <position position="172"/>
    </location>
</feature>
<dbReference type="Proteomes" id="UP000027120">
    <property type="component" value="Unassembled WGS sequence"/>
</dbReference>
<evidence type="ECO:0000313" key="3">
    <source>
        <dbReference type="Proteomes" id="UP000027120"/>
    </source>
</evidence>
<dbReference type="EMBL" id="KK785039">
    <property type="protein sequence ID" value="KDO52163.1"/>
    <property type="molecule type" value="Genomic_DNA"/>
</dbReference>
<organism evidence="2 3">
    <name type="scientific">Citrus sinensis</name>
    <name type="common">Sweet orange</name>
    <name type="synonym">Citrus aurantium var. sinensis</name>
    <dbReference type="NCBI Taxonomy" id="2711"/>
    <lineage>
        <taxon>Eukaryota</taxon>
        <taxon>Viridiplantae</taxon>
        <taxon>Streptophyta</taxon>
        <taxon>Embryophyta</taxon>
        <taxon>Tracheophyta</taxon>
        <taxon>Spermatophyta</taxon>
        <taxon>Magnoliopsida</taxon>
        <taxon>eudicotyledons</taxon>
        <taxon>Gunneridae</taxon>
        <taxon>Pentapetalae</taxon>
        <taxon>rosids</taxon>
        <taxon>malvids</taxon>
        <taxon>Sapindales</taxon>
        <taxon>Rutaceae</taxon>
        <taxon>Aurantioideae</taxon>
        <taxon>Citrus</taxon>
    </lineage>
</organism>
<dbReference type="AlphaFoldDB" id="A0A067EAT2"/>
<keyword evidence="3" id="KW-1185">Reference proteome</keyword>
<dbReference type="EMBL" id="KK785039">
    <property type="protein sequence ID" value="KDO52165.1"/>
    <property type="molecule type" value="Genomic_DNA"/>
</dbReference>
<accession>A0A067EAT2</accession>
<feature type="coiled-coil region" evidence="1">
    <location>
        <begin position="29"/>
        <end position="63"/>
    </location>
</feature>
<reference evidence="2 3" key="1">
    <citation type="submission" date="2014-04" db="EMBL/GenBank/DDBJ databases">
        <authorList>
            <consortium name="International Citrus Genome Consortium"/>
            <person name="Gmitter F."/>
            <person name="Chen C."/>
            <person name="Farmerie W."/>
            <person name="Harkins T."/>
            <person name="Desany B."/>
            <person name="Mohiuddin M."/>
            <person name="Kodira C."/>
            <person name="Borodovsky M."/>
            <person name="Lomsadze A."/>
            <person name="Burns P."/>
            <person name="Jenkins J."/>
            <person name="Prochnik S."/>
            <person name="Shu S."/>
            <person name="Chapman J."/>
            <person name="Pitluck S."/>
            <person name="Schmutz J."/>
            <person name="Rokhsar D."/>
        </authorList>
    </citation>
    <scope>NUCLEOTIDE SEQUENCE</scope>
</reference>
<evidence type="ECO:0000256" key="1">
    <source>
        <dbReference type="SAM" id="Coils"/>
    </source>
</evidence>
<sequence>MGNIIGIQISCDAIFTLCLNCTVNKATYVRQLKDNLRALQSELEKLIEARNDVMRRVEVAEQRRMKRTDQVQGWLSRVQAAETEVGQLTRDSPQEIDKLCLGGYCSRNYKSSYRFGKLVAETLLVVRTLMGERDFDEVVVEIVEESFVADERPTEPLVVGLQSILEQVWSCL</sequence>
<gene>
    <name evidence="2" type="ORF">CISIN_1g0026912mg</name>
</gene>
<proteinExistence type="predicted"/>
<keyword evidence="1" id="KW-0175">Coiled coil</keyword>